<keyword evidence="4" id="KW-1185">Reference proteome</keyword>
<dbReference type="Pfam" id="PF02557">
    <property type="entry name" value="VanY"/>
    <property type="match status" value="1"/>
</dbReference>
<organism evidence="3 4">
    <name type="scientific">Anaeromicropila herbilytica</name>
    <dbReference type="NCBI Taxonomy" id="2785025"/>
    <lineage>
        <taxon>Bacteria</taxon>
        <taxon>Bacillati</taxon>
        <taxon>Bacillota</taxon>
        <taxon>Clostridia</taxon>
        <taxon>Lachnospirales</taxon>
        <taxon>Lachnospiraceae</taxon>
        <taxon>Anaeromicropila</taxon>
    </lineage>
</organism>
<dbReference type="SUPFAM" id="SSF55166">
    <property type="entry name" value="Hedgehog/DD-peptidase"/>
    <property type="match status" value="1"/>
</dbReference>
<dbReference type="PANTHER" id="PTHR34385">
    <property type="entry name" value="D-ALANYL-D-ALANINE CARBOXYPEPTIDASE"/>
    <property type="match status" value="1"/>
</dbReference>
<dbReference type="InterPro" id="IPR052179">
    <property type="entry name" value="DD-CPase-like"/>
</dbReference>
<dbReference type="RefSeq" id="WP_271712834.1">
    <property type="nucleotide sequence ID" value="NZ_AP024169.1"/>
</dbReference>
<sequence length="265" mass="31242">MNEVARMRTKPVVRTHKKKRKRKITRYLLIFTFLTIIALYLYGGTTINDTFEKVQNTNIIQELSNRTSSQEDNHNHIQENSKDKAWNLILVNRWNAIPDDFSIHLKTLKNDYQIDERIYPELQEMFDDARSEGIYPLIGSAFRSNEKQQSLFDDKVNKYLEQGYKRKDAVELANTWVASPGTSEHQIGLALDINAEKNRCTNDEVYSWLRENSYKYGFILRYPKDKTNITGTCYEPWHFRYVGKKVAKVIHERGICLEEYLSNLD</sequence>
<keyword evidence="1" id="KW-0472">Membrane</keyword>
<keyword evidence="1" id="KW-1133">Transmembrane helix</keyword>
<dbReference type="EMBL" id="AP024169">
    <property type="protein sequence ID" value="BCN31738.1"/>
    <property type="molecule type" value="Genomic_DNA"/>
</dbReference>
<gene>
    <name evidence="3" type="ORF">bsdtb5_30330</name>
</gene>
<dbReference type="GO" id="GO:0008233">
    <property type="term" value="F:peptidase activity"/>
    <property type="evidence" value="ECO:0007669"/>
    <property type="project" value="InterPro"/>
</dbReference>
<dbReference type="Proteomes" id="UP000595897">
    <property type="component" value="Chromosome"/>
</dbReference>
<dbReference type="CDD" id="cd14852">
    <property type="entry name" value="LD-carboxypeptidase"/>
    <property type="match status" value="1"/>
</dbReference>
<evidence type="ECO:0000256" key="1">
    <source>
        <dbReference type="SAM" id="Phobius"/>
    </source>
</evidence>
<evidence type="ECO:0000259" key="2">
    <source>
        <dbReference type="Pfam" id="PF02557"/>
    </source>
</evidence>
<dbReference type="InterPro" id="IPR058193">
    <property type="entry name" value="VanY/YodJ_core_dom"/>
</dbReference>
<protein>
    <recommendedName>
        <fullName evidence="2">D-alanyl-D-alanine carboxypeptidase-like core domain-containing protein</fullName>
    </recommendedName>
</protein>
<dbReference type="Gene3D" id="3.30.1380.10">
    <property type="match status" value="1"/>
</dbReference>
<keyword evidence="1" id="KW-0812">Transmembrane</keyword>
<evidence type="ECO:0000313" key="4">
    <source>
        <dbReference type="Proteomes" id="UP000595897"/>
    </source>
</evidence>
<accession>A0A7R7EMX8</accession>
<dbReference type="InterPro" id="IPR009045">
    <property type="entry name" value="Zn_M74/Hedgehog-like"/>
</dbReference>
<reference evidence="3 4" key="1">
    <citation type="submission" date="2020-11" db="EMBL/GenBank/DDBJ databases">
        <title>Draft genome sequencing of a Lachnospiraceae strain isolated from anoxic soil subjected to BSD treatment.</title>
        <authorList>
            <person name="Uek A."/>
            <person name="Tonouchi A."/>
        </authorList>
    </citation>
    <scope>NUCLEOTIDE SEQUENCE [LARGE SCALE GENOMIC DNA]</scope>
    <source>
        <strain evidence="3 4">TB5</strain>
    </source>
</reference>
<name>A0A7R7EMX8_9FIRM</name>
<feature type="transmembrane region" description="Helical" evidence="1">
    <location>
        <begin position="24"/>
        <end position="43"/>
    </location>
</feature>
<evidence type="ECO:0000313" key="3">
    <source>
        <dbReference type="EMBL" id="BCN31738.1"/>
    </source>
</evidence>
<feature type="domain" description="D-alanyl-D-alanine carboxypeptidase-like core" evidence="2">
    <location>
        <begin position="113"/>
        <end position="244"/>
    </location>
</feature>
<proteinExistence type="predicted"/>
<dbReference type="PANTHER" id="PTHR34385:SF1">
    <property type="entry name" value="PEPTIDOGLYCAN L-ALANYL-D-GLUTAMATE ENDOPEPTIDASE CWLK"/>
    <property type="match status" value="1"/>
</dbReference>
<dbReference type="GO" id="GO:0006508">
    <property type="term" value="P:proteolysis"/>
    <property type="evidence" value="ECO:0007669"/>
    <property type="project" value="InterPro"/>
</dbReference>
<dbReference type="KEGG" id="ahb:bsdtb5_30330"/>
<dbReference type="InterPro" id="IPR003709">
    <property type="entry name" value="VanY-like_core_dom"/>
</dbReference>
<dbReference type="AlphaFoldDB" id="A0A7R7EMX8"/>